<keyword evidence="6" id="KW-1185">Reference proteome</keyword>
<keyword evidence="2" id="KW-0547">Nucleotide-binding</keyword>
<dbReference type="Proteomes" id="UP000184526">
    <property type="component" value="Unassembled WGS sequence"/>
</dbReference>
<dbReference type="Gene3D" id="3.90.780.10">
    <property type="entry name" value="5'-Nucleotidase, C-terminal domain"/>
    <property type="match status" value="1"/>
</dbReference>
<dbReference type="GO" id="GO:0009166">
    <property type="term" value="P:nucleotide catabolic process"/>
    <property type="evidence" value="ECO:0007669"/>
    <property type="project" value="InterPro"/>
</dbReference>
<dbReference type="RefSeq" id="WP_072831900.1">
    <property type="nucleotide sequence ID" value="NZ_FQXP01000007.1"/>
</dbReference>
<comment type="similarity">
    <text evidence="2">Belongs to the 5'-nucleotidase family.</text>
</comment>
<keyword evidence="2" id="KW-0378">Hydrolase</keyword>
<keyword evidence="1" id="KW-0732">Signal</keyword>
<dbReference type="InterPro" id="IPR008334">
    <property type="entry name" value="5'-Nucleotdase_C"/>
</dbReference>
<feature type="domain" description="Calcineurin-like phosphoesterase" evidence="3">
    <location>
        <begin position="4"/>
        <end position="227"/>
    </location>
</feature>
<sequence>MKNLKIYFTSDLHGYVYPTDYVNTEAKSIGLLNIINQFKKDENTIIIDCGDTIQGSPFTNYLSNSHFDVHPIAEIMNKGGYDYVTFGNHDFNYGYDYLKKYINNLQGKCLCTNVIDKTNKINILPYDIKTLGNGLKVGVIGFTTDFINLWERAENISDFEITDTLSSIKENFDKIKKDCDIVIGMYHGGFEYDLSSHKQLSTTKENIAYKISKDFDFDILLTGHQHMEIPGEYLHGTYIAQTPHNGSKFLELNLSFEEGKVCDISSTLVPVELNPNKEMYEKFLPLEEDVQKWLDTPVGFLDTPLHPKSHLEMAINGSHLANFINQIELEESGADIACTSFANSIKGFDSNVTVRDIMSTYMYPNTLIILEVTYDILKLALERCASYFDFKDGNICISDLFLKPKVEHYNYDYFSKIYYTFDLNKEVGNRVTSIIYNDKELSSKDSLKLVMNNYRASGAGGYEFYGDCKIVKEIVVEMPEVIINYFRNNSNVVVDKDKYLTVIYKL</sequence>
<evidence type="ECO:0000313" key="6">
    <source>
        <dbReference type="Proteomes" id="UP000184526"/>
    </source>
</evidence>
<dbReference type="PANTHER" id="PTHR11575">
    <property type="entry name" value="5'-NUCLEOTIDASE-RELATED"/>
    <property type="match status" value="1"/>
</dbReference>
<dbReference type="InterPro" id="IPR004843">
    <property type="entry name" value="Calcineurin-like_PHP"/>
</dbReference>
<dbReference type="InterPro" id="IPR006179">
    <property type="entry name" value="5_nucleotidase/apyrase"/>
</dbReference>
<proteinExistence type="inferred from homology"/>
<gene>
    <name evidence="5" type="ORF">SAMN02745196_02027</name>
</gene>
<dbReference type="STRING" id="1121306.SAMN02745196_02027"/>
<accession>A0A1M5X7C7</accession>
<dbReference type="GO" id="GO:0016787">
    <property type="term" value="F:hydrolase activity"/>
    <property type="evidence" value="ECO:0007669"/>
    <property type="project" value="UniProtKB-KW"/>
</dbReference>
<reference evidence="5 6" key="1">
    <citation type="submission" date="2016-11" db="EMBL/GenBank/DDBJ databases">
        <authorList>
            <person name="Jaros S."/>
            <person name="Januszkiewicz K."/>
            <person name="Wedrychowicz H."/>
        </authorList>
    </citation>
    <scope>NUCLEOTIDE SEQUENCE [LARGE SCALE GENOMIC DNA]</scope>
    <source>
        <strain evidence="5 6">DSM 3089</strain>
    </source>
</reference>
<dbReference type="Pfam" id="PF00149">
    <property type="entry name" value="Metallophos"/>
    <property type="match status" value="1"/>
</dbReference>
<dbReference type="InterPro" id="IPR029052">
    <property type="entry name" value="Metallo-depent_PP-like"/>
</dbReference>
<dbReference type="Gene3D" id="3.60.21.10">
    <property type="match status" value="1"/>
</dbReference>
<evidence type="ECO:0000256" key="2">
    <source>
        <dbReference type="RuleBase" id="RU362119"/>
    </source>
</evidence>
<dbReference type="GO" id="GO:0030288">
    <property type="term" value="C:outer membrane-bounded periplasmic space"/>
    <property type="evidence" value="ECO:0007669"/>
    <property type="project" value="TreeGrafter"/>
</dbReference>
<protein>
    <submittedName>
        <fullName evidence="5">2',3'-cyclic-nucleotide 2'-phosphodiesterase / 3'-nucleotidase</fullName>
    </submittedName>
</protein>
<dbReference type="SUPFAM" id="SSF56300">
    <property type="entry name" value="Metallo-dependent phosphatases"/>
    <property type="match status" value="1"/>
</dbReference>
<feature type="domain" description="5'-Nucleotidase C-terminal" evidence="4">
    <location>
        <begin position="315"/>
        <end position="464"/>
    </location>
</feature>
<dbReference type="AlphaFoldDB" id="A0A1M5X7C7"/>
<dbReference type="Pfam" id="PF02872">
    <property type="entry name" value="5_nucleotid_C"/>
    <property type="match status" value="1"/>
</dbReference>
<dbReference type="GO" id="GO:0000166">
    <property type="term" value="F:nucleotide binding"/>
    <property type="evidence" value="ECO:0007669"/>
    <property type="project" value="UniProtKB-KW"/>
</dbReference>
<dbReference type="InterPro" id="IPR036907">
    <property type="entry name" value="5'-Nucleotdase_C_sf"/>
</dbReference>
<evidence type="ECO:0000256" key="1">
    <source>
        <dbReference type="ARBA" id="ARBA00022729"/>
    </source>
</evidence>
<evidence type="ECO:0000259" key="4">
    <source>
        <dbReference type="Pfam" id="PF02872"/>
    </source>
</evidence>
<evidence type="ECO:0000259" key="3">
    <source>
        <dbReference type="Pfam" id="PF00149"/>
    </source>
</evidence>
<dbReference type="SUPFAM" id="SSF55816">
    <property type="entry name" value="5'-nucleotidase (syn. UDP-sugar hydrolase), C-terminal domain"/>
    <property type="match status" value="1"/>
</dbReference>
<dbReference type="PRINTS" id="PR01607">
    <property type="entry name" value="APYRASEFAMLY"/>
</dbReference>
<dbReference type="EMBL" id="FQXP01000007">
    <property type="protein sequence ID" value="SHH95133.1"/>
    <property type="molecule type" value="Genomic_DNA"/>
</dbReference>
<organism evidence="5 6">
    <name type="scientific">Clostridium collagenovorans DSM 3089</name>
    <dbReference type="NCBI Taxonomy" id="1121306"/>
    <lineage>
        <taxon>Bacteria</taxon>
        <taxon>Bacillati</taxon>
        <taxon>Bacillota</taxon>
        <taxon>Clostridia</taxon>
        <taxon>Eubacteriales</taxon>
        <taxon>Clostridiaceae</taxon>
        <taxon>Clostridium</taxon>
    </lineage>
</organism>
<dbReference type="PANTHER" id="PTHR11575:SF6">
    <property type="entry name" value="2',3'-CYCLIC-NUCLEOTIDE 2'-PHOSPHODIESTERASE_3'-NUCLEOTIDASE"/>
    <property type="match status" value="1"/>
</dbReference>
<name>A0A1M5X7C7_9CLOT</name>
<evidence type="ECO:0000313" key="5">
    <source>
        <dbReference type="EMBL" id="SHH95133.1"/>
    </source>
</evidence>
<dbReference type="OrthoDB" id="9800780at2"/>